<keyword evidence="4" id="KW-1133">Transmembrane helix</keyword>
<evidence type="ECO:0000256" key="2">
    <source>
        <dbReference type="PROSITE-ProRule" id="PRU00703"/>
    </source>
</evidence>
<dbReference type="PANTHER" id="PTHR48108:SF26">
    <property type="entry name" value="CBS DOMAIN-CONTAINING PROTEIN DDB_G0289609"/>
    <property type="match status" value="1"/>
</dbReference>
<feature type="region of interest" description="Disordered" evidence="3">
    <location>
        <begin position="577"/>
        <end position="651"/>
    </location>
</feature>
<keyword evidence="7" id="KW-1185">Reference proteome</keyword>
<name>A0A3N2PTY6_SODAK</name>
<dbReference type="Pfam" id="PF00564">
    <property type="entry name" value="PB1"/>
    <property type="match status" value="1"/>
</dbReference>
<dbReference type="CDD" id="cd17782">
    <property type="entry name" value="CBS_pair_MUG70_2"/>
    <property type="match status" value="1"/>
</dbReference>
<dbReference type="EMBL" id="ML119056">
    <property type="protein sequence ID" value="ROT37969.1"/>
    <property type="molecule type" value="Genomic_DNA"/>
</dbReference>
<reference evidence="6 7" key="1">
    <citation type="journal article" date="2018" name="Mol. Ecol.">
        <title>The obligate alkalophilic soda-lake fungus Sodiomyces alkalinus has shifted to a protein diet.</title>
        <authorList>
            <person name="Grum-Grzhimaylo A.A."/>
            <person name="Falkoski D.L."/>
            <person name="van den Heuvel J."/>
            <person name="Valero-Jimenez C.A."/>
            <person name="Min B."/>
            <person name="Choi I.G."/>
            <person name="Lipzen A."/>
            <person name="Daum C.G."/>
            <person name="Aanen D.K."/>
            <person name="Tsang A."/>
            <person name="Henrissat B."/>
            <person name="Bilanenko E.N."/>
            <person name="de Vries R.P."/>
            <person name="van Kan J.A.L."/>
            <person name="Grigoriev I.V."/>
            <person name="Debets A.J.M."/>
        </authorList>
    </citation>
    <scope>NUCLEOTIDE SEQUENCE [LARGE SCALE GENOMIC DNA]</scope>
    <source>
        <strain evidence="6 7">F11</strain>
    </source>
</reference>
<gene>
    <name evidence="6" type="ORF">SODALDRAFT_333730</name>
</gene>
<dbReference type="AlphaFoldDB" id="A0A3N2PTY6"/>
<organism evidence="6 7">
    <name type="scientific">Sodiomyces alkalinus (strain CBS 110278 / VKM F-3762 / F11)</name>
    <name type="common">Alkaliphilic filamentous fungus</name>
    <dbReference type="NCBI Taxonomy" id="1314773"/>
    <lineage>
        <taxon>Eukaryota</taxon>
        <taxon>Fungi</taxon>
        <taxon>Dikarya</taxon>
        <taxon>Ascomycota</taxon>
        <taxon>Pezizomycotina</taxon>
        <taxon>Sordariomycetes</taxon>
        <taxon>Hypocreomycetidae</taxon>
        <taxon>Glomerellales</taxon>
        <taxon>Plectosphaerellaceae</taxon>
        <taxon>Sodiomyces</taxon>
    </lineage>
</organism>
<dbReference type="GeneID" id="39580535"/>
<protein>
    <submittedName>
        <fullName evidence="6">CBS-domain-containing protein</fullName>
    </submittedName>
</protein>
<feature type="region of interest" description="Disordered" evidence="3">
    <location>
        <begin position="440"/>
        <end position="483"/>
    </location>
</feature>
<feature type="compositionally biased region" description="Acidic residues" evidence="3">
    <location>
        <begin position="613"/>
        <end position="630"/>
    </location>
</feature>
<keyword evidence="1" id="KW-0677">Repeat</keyword>
<dbReference type="Gene3D" id="3.10.580.10">
    <property type="entry name" value="CBS-domain"/>
    <property type="match status" value="2"/>
</dbReference>
<feature type="domain" description="CBS" evidence="5">
    <location>
        <begin position="165"/>
        <end position="221"/>
    </location>
</feature>
<dbReference type="OrthoDB" id="418595at2759"/>
<dbReference type="RefSeq" id="XP_028465775.1">
    <property type="nucleotide sequence ID" value="XM_028612057.1"/>
</dbReference>
<feature type="compositionally biased region" description="Basic residues" evidence="3">
    <location>
        <begin position="76"/>
        <end position="89"/>
    </location>
</feature>
<feature type="domain" description="CBS" evidence="5">
    <location>
        <begin position="334"/>
        <end position="391"/>
    </location>
</feature>
<evidence type="ECO:0000313" key="6">
    <source>
        <dbReference type="EMBL" id="ROT37969.1"/>
    </source>
</evidence>
<dbReference type="Pfam" id="PF00571">
    <property type="entry name" value="CBS"/>
    <property type="match status" value="4"/>
</dbReference>
<dbReference type="SUPFAM" id="SSF54277">
    <property type="entry name" value="CAD &amp; PB1 domains"/>
    <property type="match status" value="1"/>
</dbReference>
<proteinExistence type="predicted"/>
<dbReference type="InterPro" id="IPR000270">
    <property type="entry name" value="PB1_dom"/>
</dbReference>
<feature type="transmembrane region" description="Helical" evidence="4">
    <location>
        <begin position="663"/>
        <end position="682"/>
    </location>
</feature>
<dbReference type="Proteomes" id="UP000272025">
    <property type="component" value="Unassembled WGS sequence"/>
</dbReference>
<dbReference type="InterPro" id="IPR046342">
    <property type="entry name" value="CBS_dom_sf"/>
</dbReference>
<evidence type="ECO:0000313" key="7">
    <source>
        <dbReference type="Proteomes" id="UP000272025"/>
    </source>
</evidence>
<feature type="domain" description="CBS" evidence="5">
    <location>
        <begin position="98"/>
        <end position="157"/>
    </location>
</feature>
<evidence type="ECO:0000256" key="1">
    <source>
        <dbReference type="ARBA" id="ARBA00022737"/>
    </source>
</evidence>
<sequence length="688" mass="73596">MSGTMRGTPNRAPSRGGIPFANSPSGSNIPRPVPDAHAAPSDVASGAAGSSVSVSRQKQNKRDEAIRRKMENDLSKKKHLSGRARHSRKAPPGTVLALKPSPALQIKPSTTVSEAAQLMAAKREDCVLVTDDDDRISGIFTAKDLAFRVVGAGLKPSSITIADIMTKNPLCARTDTSATDALDLMVRKGFRHLPVMDENQDITGILDITKCFYDAMEKLERAYSSSRRLYDALEGVQSELGTSQPQQIIQYVEALRTKMSGPTLESVLSGTPPTTVSVRTSVKDAAQLMKENHTTAVLVQDQGAITGIFTSKDVVLRVIAVGLDPATCSVVRVMTPHPDFAPMDMSIQAALRKMHDGHYLNLPVMNDGGEIVGMVDVLKLTYATLEQINTMSTGDNEGPAWNKFWLSLDHETESIMSGEGSQQHTNLGSRLMSPDLTRERLGDSVAPGDSASHTGAESPPPSELAPGGGGGGGSTAQSPAELPFPFKFKAPSGRVHRLQVIASQGVGAMVANVIAKLGSEADAIGGPPTAEEGKISGGFALSYLDDEGDSVSITTDNDLLESILLARQRRRDKVDLFVHDPEKPPEAPAPVAVVEPTPASTTSGLRERRRAVDDDDDEEEEDDEDEDEEVHDNNQQTLLRRSRHARTVSPEQEQVIAGVPNELLLPGAIVTLAVVIVGVFTISRLTSR</sequence>
<accession>A0A3N2PTY6</accession>
<feature type="compositionally biased region" description="Low complexity" evidence="3">
    <location>
        <begin position="36"/>
        <end position="55"/>
    </location>
</feature>
<dbReference type="SMART" id="SM00116">
    <property type="entry name" value="CBS"/>
    <property type="match status" value="4"/>
</dbReference>
<dbReference type="PROSITE" id="PS51371">
    <property type="entry name" value="CBS"/>
    <property type="match status" value="4"/>
</dbReference>
<evidence type="ECO:0000256" key="3">
    <source>
        <dbReference type="SAM" id="MobiDB-lite"/>
    </source>
</evidence>
<dbReference type="PANTHER" id="PTHR48108">
    <property type="entry name" value="CBS DOMAIN-CONTAINING PROTEIN CBSX2, CHLOROPLASTIC"/>
    <property type="match status" value="1"/>
</dbReference>
<feature type="region of interest" description="Disordered" evidence="3">
    <location>
        <begin position="1"/>
        <end position="96"/>
    </location>
</feature>
<feature type="compositionally biased region" description="Basic and acidic residues" evidence="3">
    <location>
        <begin position="60"/>
        <end position="75"/>
    </location>
</feature>
<dbReference type="InterPro" id="IPR000644">
    <property type="entry name" value="CBS_dom"/>
</dbReference>
<keyword evidence="4" id="KW-0812">Transmembrane</keyword>
<keyword evidence="2" id="KW-0129">CBS domain</keyword>
<dbReference type="STRING" id="1314773.A0A3N2PTY6"/>
<evidence type="ECO:0000259" key="5">
    <source>
        <dbReference type="PROSITE" id="PS51371"/>
    </source>
</evidence>
<dbReference type="SMART" id="SM00666">
    <property type="entry name" value="PB1"/>
    <property type="match status" value="1"/>
</dbReference>
<dbReference type="SUPFAM" id="SSF54631">
    <property type="entry name" value="CBS-domain pair"/>
    <property type="match status" value="2"/>
</dbReference>
<evidence type="ECO:0000256" key="4">
    <source>
        <dbReference type="SAM" id="Phobius"/>
    </source>
</evidence>
<feature type="domain" description="CBS" evidence="5">
    <location>
        <begin position="268"/>
        <end position="325"/>
    </location>
</feature>
<feature type="compositionally biased region" description="Low complexity" evidence="3">
    <location>
        <begin position="589"/>
        <end position="602"/>
    </location>
</feature>
<dbReference type="InterPro" id="IPR051462">
    <property type="entry name" value="CBS_domain-containing"/>
</dbReference>
<keyword evidence="4" id="KW-0472">Membrane</keyword>
<dbReference type="CDD" id="cd17781">
    <property type="entry name" value="CBS_pair_MUG70_1"/>
    <property type="match status" value="1"/>
</dbReference>